<dbReference type="GO" id="GO:0051500">
    <property type="term" value="F:D-tyrosyl-tRNA(Tyr) deacylase activity"/>
    <property type="evidence" value="ECO:0007669"/>
    <property type="project" value="TreeGrafter"/>
</dbReference>
<dbReference type="FunCoup" id="F2UJT4">
    <property type="interactions" value="235"/>
</dbReference>
<dbReference type="PANTHER" id="PTHR10472">
    <property type="entry name" value="D-TYROSYL-TRNA TYR DEACYLASE"/>
    <property type="match status" value="1"/>
</dbReference>
<evidence type="ECO:0000256" key="2">
    <source>
        <dbReference type="ARBA" id="ARBA00011738"/>
    </source>
</evidence>
<comment type="subunit">
    <text evidence="2">Homodimer.</text>
</comment>
<gene>
    <name evidence="5" type="ORF">PTSG_08478</name>
</gene>
<dbReference type="SMR" id="F2UJT4"/>
<evidence type="ECO:0008006" key="7">
    <source>
        <dbReference type="Google" id="ProtNLM"/>
    </source>
</evidence>
<dbReference type="OrthoDB" id="275783at2759"/>
<name>F2UJT4_SALR5</name>
<dbReference type="AlphaFoldDB" id="F2UJT4"/>
<evidence type="ECO:0000313" key="6">
    <source>
        <dbReference type="Proteomes" id="UP000007799"/>
    </source>
</evidence>
<evidence type="ECO:0000256" key="4">
    <source>
        <dbReference type="ARBA" id="ARBA00022801"/>
    </source>
</evidence>
<dbReference type="Proteomes" id="UP000007799">
    <property type="component" value="Unassembled WGS sequence"/>
</dbReference>
<dbReference type="STRING" id="946362.F2UJT4"/>
<dbReference type="eggNOG" id="KOG3323">
    <property type="taxonomic scope" value="Eukaryota"/>
</dbReference>
<dbReference type="InterPro" id="IPR023509">
    <property type="entry name" value="DTD-like_sf"/>
</dbReference>
<dbReference type="EMBL" id="GL832977">
    <property type="protein sequence ID" value="EGD77383.1"/>
    <property type="molecule type" value="Genomic_DNA"/>
</dbReference>
<evidence type="ECO:0000313" key="5">
    <source>
        <dbReference type="EMBL" id="EGD77383.1"/>
    </source>
</evidence>
<dbReference type="OMA" id="QQCLHAK"/>
<evidence type="ECO:0000256" key="1">
    <source>
        <dbReference type="ARBA" id="ARBA00004496"/>
    </source>
</evidence>
<dbReference type="InParanoid" id="F2UJT4"/>
<dbReference type="InterPro" id="IPR003732">
    <property type="entry name" value="Daa-tRNA_deacyls_DTD"/>
</dbReference>
<dbReference type="SUPFAM" id="SSF69500">
    <property type="entry name" value="DTD-like"/>
    <property type="match status" value="1"/>
</dbReference>
<reference evidence="5" key="1">
    <citation type="submission" date="2009-08" db="EMBL/GenBank/DDBJ databases">
        <title>Annotation of Salpingoeca rosetta.</title>
        <authorList>
            <consortium name="The Broad Institute Genome Sequencing Platform"/>
            <person name="Russ C."/>
            <person name="Cuomo C."/>
            <person name="Burger G."/>
            <person name="Gray M.W."/>
            <person name="Holland P.W.H."/>
            <person name="King N."/>
            <person name="Lang F.B.F."/>
            <person name="Roger A.J."/>
            <person name="Ruiz-Trillo I."/>
            <person name="Young S.K."/>
            <person name="Zeng Q."/>
            <person name="Gargeya S."/>
            <person name="Alvarado L."/>
            <person name="Berlin A."/>
            <person name="Chapman S.B."/>
            <person name="Chen Z."/>
            <person name="Freedman E."/>
            <person name="Gellesch M."/>
            <person name="Goldberg J."/>
            <person name="Griggs A."/>
            <person name="Gujja S."/>
            <person name="Heilman E."/>
            <person name="Heiman D."/>
            <person name="Howarth C."/>
            <person name="Mehta T."/>
            <person name="Neiman D."/>
            <person name="Pearson M."/>
            <person name="Roberts A."/>
            <person name="Saif S."/>
            <person name="Shea T."/>
            <person name="Shenoy N."/>
            <person name="Sisk P."/>
            <person name="Stolte C."/>
            <person name="Sykes S."/>
            <person name="White J."/>
            <person name="Yandava C."/>
            <person name="Haas B."/>
            <person name="Nusbaum C."/>
            <person name="Birren B."/>
        </authorList>
    </citation>
    <scope>NUCLEOTIDE SEQUENCE [LARGE SCALE GENOMIC DNA]</scope>
    <source>
        <strain evidence="5">ATCC 50818</strain>
    </source>
</reference>
<dbReference type="Pfam" id="PF02580">
    <property type="entry name" value="Tyr_Deacylase"/>
    <property type="match status" value="1"/>
</dbReference>
<dbReference type="GeneID" id="16071285"/>
<sequence length="153" mass="17160">MPVTVVLQKTNGVELQVDPDEDEWVKIGKGVIIFVAFLKDTTADQLPAIVKKLLHLKYCERASILEQRRDVLLVPQATLGGKIKGKQLQYHGNVSKDEGRDLFMALIAEFQKQLEEAGVGDSITFKHGTYGNIQRMRNMSNDGPFTHTFTFPS</sequence>
<dbReference type="RefSeq" id="XP_004990727.1">
    <property type="nucleotide sequence ID" value="XM_004990670.1"/>
</dbReference>
<keyword evidence="4" id="KW-0378">Hydrolase</keyword>
<dbReference type="KEGG" id="sre:PTSG_08478"/>
<accession>F2UJT4</accession>
<evidence type="ECO:0000256" key="3">
    <source>
        <dbReference type="ARBA" id="ARBA00022490"/>
    </source>
</evidence>
<dbReference type="GO" id="GO:0005737">
    <property type="term" value="C:cytoplasm"/>
    <property type="evidence" value="ECO:0007669"/>
    <property type="project" value="UniProtKB-SubCell"/>
</dbReference>
<dbReference type="PANTHER" id="PTHR10472:SF1">
    <property type="entry name" value="D-AMINOACYL-TRNA DEACYLASE 2"/>
    <property type="match status" value="1"/>
</dbReference>
<proteinExistence type="predicted"/>
<keyword evidence="3" id="KW-0963">Cytoplasm</keyword>
<protein>
    <recommendedName>
        <fullName evidence="7">D-aminoacyl-tRNA deacylase</fullName>
    </recommendedName>
</protein>
<comment type="subcellular location">
    <subcellularLocation>
        <location evidence="1">Cytoplasm</location>
    </subcellularLocation>
</comment>
<dbReference type="Gene3D" id="3.50.80.10">
    <property type="entry name" value="D-tyrosyl-tRNA(Tyr) deacylase"/>
    <property type="match status" value="1"/>
</dbReference>
<organism evidence="6">
    <name type="scientific">Salpingoeca rosetta (strain ATCC 50818 / BSB-021)</name>
    <dbReference type="NCBI Taxonomy" id="946362"/>
    <lineage>
        <taxon>Eukaryota</taxon>
        <taxon>Choanoflagellata</taxon>
        <taxon>Craspedida</taxon>
        <taxon>Salpingoecidae</taxon>
        <taxon>Salpingoeca</taxon>
    </lineage>
</organism>
<keyword evidence="6" id="KW-1185">Reference proteome</keyword>